<evidence type="ECO:0000256" key="2">
    <source>
        <dbReference type="SAM" id="Phobius"/>
    </source>
</evidence>
<protein>
    <submittedName>
        <fullName evidence="4">Cellulose-binding protein</fullName>
    </submittedName>
</protein>
<accession>A0ABX9YD53</accession>
<feature type="transmembrane region" description="Helical" evidence="2">
    <location>
        <begin position="20"/>
        <end position="41"/>
    </location>
</feature>
<feature type="compositionally biased region" description="Low complexity" evidence="1">
    <location>
        <begin position="67"/>
        <end position="83"/>
    </location>
</feature>
<feature type="region of interest" description="Disordered" evidence="1">
    <location>
        <begin position="58"/>
        <end position="129"/>
    </location>
</feature>
<dbReference type="InterPro" id="IPR012291">
    <property type="entry name" value="CBM2_carb-bd_dom_sf"/>
</dbReference>
<dbReference type="InterPro" id="IPR001919">
    <property type="entry name" value="CBD2"/>
</dbReference>
<keyword evidence="2" id="KW-0812">Transmembrane</keyword>
<keyword evidence="5" id="KW-1185">Reference proteome</keyword>
<comment type="caution">
    <text evidence="4">The sequence shown here is derived from an EMBL/GenBank/DDBJ whole genome shotgun (WGS) entry which is preliminary data.</text>
</comment>
<evidence type="ECO:0000313" key="5">
    <source>
        <dbReference type="Proteomes" id="UP000274694"/>
    </source>
</evidence>
<name>A0ABX9YD53_MICCH</name>
<dbReference type="Proteomes" id="UP000274694">
    <property type="component" value="Unassembled WGS sequence"/>
</dbReference>
<feature type="domain" description="CBM2" evidence="3">
    <location>
        <begin position="132"/>
        <end position="227"/>
    </location>
</feature>
<keyword evidence="2" id="KW-0472">Membrane</keyword>
<evidence type="ECO:0000313" key="4">
    <source>
        <dbReference type="EMBL" id="RQW97836.1"/>
    </source>
</evidence>
<dbReference type="Gene3D" id="2.60.40.290">
    <property type="match status" value="1"/>
</dbReference>
<dbReference type="EMBL" id="QGTA01000086">
    <property type="protein sequence ID" value="RQW97836.1"/>
    <property type="molecule type" value="Genomic_DNA"/>
</dbReference>
<feature type="compositionally biased region" description="Low complexity" evidence="1">
    <location>
        <begin position="95"/>
        <end position="112"/>
    </location>
</feature>
<dbReference type="Pfam" id="PF00553">
    <property type="entry name" value="CBM_2"/>
    <property type="match status" value="1"/>
</dbReference>
<sequence>MSHTRRSGPQPGAAMTSSPWILVAAGVVVMVVLLAVALGSVRGRSTFPAAGPPDPLMPLPHVPPTPTAVSASGPSPVSATAPVLPGLSPRSTELPARPTPAASTPSPRGVARPVPPPSSPPPVAPPSAVTGRYSVQSAFDGGFIGEVLLVNTARSHRGWTVRAVFPGGRLVTAWVEGAEQGVFRFDDGVFTYRSGFDLAPGQSLAVRFHIERAGTRPASCTVDGTPCVAR</sequence>
<evidence type="ECO:0000259" key="3">
    <source>
        <dbReference type="Pfam" id="PF00553"/>
    </source>
</evidence>
<keyword evidence="2" id="KW-1133">Transmembrane helix</keyword>
<feature type="compositionally biased region" description="Pro residues" evidence="1">
    <location>
        <begin position="113"/>
        <end position="125"/>
    </location>
</feature>
<reference evidence="4 5" key="1">
    <citation type="submission" date="2018-05" db="EMBL/GenBank/DDBJ databases">
        <title>Micromonospora from Atacama Desert.</title>
        <authorList>
            <person name="Carro L."/>
            <person name="Goodfellow M."/>
            <person name="Klenk H.-P."/>
        </authorList>
    </citation>
    <scope>NUCLEOTIDE SEQUENCE [LARGE SCALE GENOMIC DNA]</scope>
    <source>
        <strain evidence="4 5">LB41</strain>
    </source>
</reference>
<organism evidence="4 5">
    <name type="scientific">Micromonospora chalcea</name>
    <dbReference type="NCBI Taxonomy" id="1874"/>
    <lineage>
        <taxon>Bacteria</taxon>
        <taxon>Bacillati</taxon>
        <taxon>Actinomycetota</taxon>
        <taxon>Actinomycetes</taxon>
        <taxon>Micromonosporales</taxon>
        <taxon>Micromonosporaceae</taxon>
        <taxon>Micromonospora</taxon>
    </lineage>
</organism>
<gene>
    <name evidence="4" type="ORF">DLJ60_02250</name>
</gene>
<dbReference type="RefSeq" id="WP_043329707.1">
    <property type="nucleotide sequence ID" value="NZ_CBDRBH010000033.1"/>
</dbReference>
<proteinExistence type="predicted"/>
<evidence type="ECO:0000256" key="1">
    <source>
        <dbReference type="SAM" id="MobiDB-lite"/>
    </source>
</evidence>
<dbReference type="SUPFAM" id="SSF49384">
    <property type="entry name" value="Carbohydrate-binding domain"/>
    <property type="match status" value="1"/>
</dbReference>
<dbReference type="InterPro" id="IPR008965">
    <property type="entry name" value="CBM2/CBM3_carb-bd_dom_sf"/>
</dbReference>